<name>A0A154PR60_DUFNO</name>
<keyword evidence="2" id="KW-1185">Reference proteome</keyword>
<reference evidence="1 2" key="1">
    <citation type="submission" date="2015-07" db="EMBL/GenBank/DDBJ databases">
        <title>The genome of Dufourea novaeangliae.</title>
        <authorList>
            <person name="Pan H."/>
            <person name="Kapheim K."/>
        </authorList>
    </citation>
    <scope>NUCLEOTIDE SEQUENCE [LARGE SCALE GENOMIC DNA]</scope>
    <source>
        <strain evidence="1">0120121106</strain>
        <tissue evidence="1">Whole body</tissue>
    </source>
</reference>
<dbReference type="Proteomes" id="UP000076502">
    <property type="component" value="Unassembled WGS sequence"/>
</dbReference>
<evidence type="ECO:0000313" key="2">
    <source>
        <dbReference type="Proteomes" id="UP000076502"/>
    </source>
</evidence>
<protein>
    <submittedName>
        <fullName evidence="1">Uncharacterized protein</fullName>
    </submittedName>
</protein>
<dbReference type="EMBL" id="KQ435066">
    <property type="protein sequence ID" value="KZC14371.1"/>
    <property type="molecule type" value="Genomic_DNA"/>
</dbReference>
<evidence type="ECO:0000313" key="1">
    <source>
        <dbReference type="EMBL" id="KZC14371.1"/>
    </source>
</evidence>
<sequence length="156" mass="17739">MQSFEFSSLETFMGFVRFHQLSIYFWITLYIPSNKCHPVTSRYRFLRSKGGEFKGQEIEVSYKRNTSGSRGDTRTTAFVAEFVRFPNIPPTVSSDITSSVFRKGGSKVYNLFAICTEHGTDELSPLRSRVVCVWLLRSPIVDLTYETGQLPRAAGT</sequence>
<proteinExistence type="predicted"/>
<accession>A0A154PR60</accession>
<organism evidence="1 2">
    <name type="scientific">Dufourea novaeangliae</name>
    <name type="common">Sweat bee</name>
    <dbReference type="NCBI Taxonomy" id="178035"/>
    <lineage>
        <taxon>Eukaryota</taxon>
        <taxon>Metazoa</taxon>
        <taxon>Ecdysozoa</taxon>
        <taxon>Arthropoda</taxon>
        <taxon>Hexapoda</taxon>
        <taxon>Insecta</taxon>
        <taxon>Pterygota</taxon>
        <taxon>Neoptera</taxon>
        <taxon>Endopterygota</taxon>
        <taxon>Hymenoptera</taxon>
        <taxon>Apocrita</taxon>
        <taxon>Aculeata</taxon>
        <taxon>Apoidea</taxon>
        <taxon>Anthophila</taxon>
        <taxon>Halictidae</taxon>
        <taxon>Rophitinae</taxon>
        <taxon>Dufourea</taxon>
    </lineage>
</organism>
<dbReference type="AlphaFoldDB" id="A0A154PR60"/>
<gene>
    <name evidence="1" type="ORF">WN55_06803</name>
</gene>